<reference evidence="10 11" key="1">
    <citation type="submission" date="2021-01" db="EMBL/GenBank/DDBJ databases">
        <title>Genomic Encyclopedia of Type Strains, Phase IV (KMG-IV): sequencing the most valuable type-strain genomes for metagenomic binning, comparative biology and taxonomic classification.</title>
        <authorList>
            <person name="Goeker M."/>
        </authorList>
    </citation>
    <scope>NUCLEOTIDE SEQUENCE [LARGE SCALE GENOMIC DNA]</scope>
    <source>
        <strain evidence="10 11">DSM 104297</strain>
    </source>
</reference>
<dbReference type="PANTHER" id="PTHR42933">
    <property type="entry name" value="SLR6095 PROTEIN"/>
    <property type="match status" value="1"/>
</dbReference>
<evidence type="ECO:0000256" key="6">
    <source>
        <dbReference type="ARBA" id="ARBA00022747"/>
    </source>
</evidence>
<gene>
    <name evidence="10" type="ORF">JOC83_002126</name>
</gene>
<keyword evidence="11" id="KW-1185">Reference proteome</keyword>
<dbReference type="InterPro" id="IPR022749">
    <property type="entry name" value="D12N6_MeTrfase_N"/>
</dbReference>
<evidence type="ECO:0000256" key="7">
    <source>
        <dbReference type="ARBA" id="ARBA00047942"/>
    </source>
</evidence>
<dbReference type="InterPro" id="IPR029063">
    <property type="entry name" value="SAM-dependent_MTases_sf"/>
</dbReference>
<dbReference type="PANTHER" id="PTHR42933:SF4">
    <property type="entry name" value="TYPE I RESTRICTION ENZYME ECOKI METHYLASE SUBUNIT"/>
    <property type="match status" value="1"/>
</dbReference>
<dbReference type="GO" id="GO:0032259">
    <property type="term" value="P:methylation"/>
    <property type="evidence" value="ECO:0007669"/>
    <property type="project" value="UniProtKB-KW"/>
</dbReference>
<evidence type="ECO:0000256" key="5">
    <source>
        <dbReference type="ARBA" id="ARBA00022691"/>
    </source>
</evidence>
<dbReference type="Pfam" id="PF02384">
    <property type="entry name" value="N6_Mtase"/>
    <property type="match status" value="1"/>
</dbReference>
<protein>
    <recommendedName>
        <fullName evidence="2">site-specific DNA-methyltransferase (adenine-specific)</fullName>
        <ecNumber evidence="2">2.1.1.72</ecNumber>
    </recommendedName>
</protein>
<dbReference type="RefSeq" id="WP_205186895.1">
    <property type="nucleotide sequence ID" value="NZ_JAFBFC010000003.1"/>
</dbReference>
<comment type="caution">
    <text evidence="10">The sequence shown here is derived from an EMBL/GenBank/DDBJ whole genome shotgun (WGS) entry which is preliminary data.</text>
</comment>
<accession>A0ABS2QXS7</accession>
<feature type="domain" description="N6 adenine-specific DNA methyltransferase N-terminal" evidence="9">
    <location>
        <begin position="8"/>
        <end position="129"/>
    </location>
</feature>
<dbReference type="EMBL" id="JAFBFC010000003">
    <property type="protein sequence ID" value="MBM7703279.1"/>
    <property type="molecule type" value="Genomic_DNA"/>
</dbReference>
<evidence type="ECO:0000313" key="10">
    <source>
        <dbReference type="EMBL" id="MBM7703279.1"/>
    </source>
</evidence>
<dbReference type="GO" id="GO:0009007">
    <property type="term" value="F:site-specific DNA-methyltransferase (adenine-specific) activity"/>
    <property type="evidence" value="ECO:0007669"/>
    <property type="project" value="UniProtKB-EC"/>
</dbReference>
<dbReference type="InterPro" id="IPR003356">
    <property type="entry name" value="DNA_methylase_A-5"/>
</dbReference>
<keyword evidence="4 10" id="KW-0808">Transferase</keyword>
<evidence type="ECO:0000259" key="8">
    <source>
        <dbReference type="Pfam" id="PF02384"/>
    </source>
</evidence>
<keyword evidence="6" id="KW-0680">Restriction system</keyword>
<evidence type="ECO:0000259" key="9">
    <source>
        <dbReference type="Pfam" id="PF12161"/>
    </source>
</evidence>
<organism evidence="10 11">
    <name type="scientific">Priestia iocasae</name>
    <dbReference type="NCBI Taxonomy" id="2291674"/>
    <lineage>
        <taxon>Bacteria</taxon>
        <taxon>Bacillati</taxon>
        <taxon>Bacillota</taxon>
        <taxon>Bacilli</taxon>
        <taxon>Bacillales</taxon>
        <taxon>Bacillaceae</taxon>
        <taxon>Priestia</taxon>
    </lineage>
</organism>
<dbReference type="InterPro" id="IPR038333">
    <property type="entry name" value="T1MK-like_N_sf"/>
</dbReference>
<comment type="catalytic activity">
    <reaction evidence="7">
        <text>a 2'-deoxyadenosine in DNA + S-adenosyl-L-methionine = an N(6)-methyl-2'-deoxyadenosine in DNA + S-adenosyl-L-homocysteine + H(+)</text>
        <dbReference type="Rhea" id="RHEA:15197"/>
        <dbReference type="Rhea" id="RHEA-COMP:12418"/>
        <dbReference type="Rhea" id="RHEA-COMP:12419"/>
        <dbReference type="ChEBI" id="CHEBI:15378"/>
        <dbReference type="ChEBI" id="CHEBI:57856"/>
        <dbReference type="ChEBI" id="CHEBI:59789"/>
        <dbReference type="ChEBI" id="CHEBI:90615"/>
        <dbReference type="ChEBI" id="CHEBI:90616"/>
        <dbReference type="EC" id="2.1.1.72"/>
    </reaction>
</comment>
<evidence type="ECO:0000313" key="11">
    <source>
        <dbReference type="Proteomes" id="UP000809829"/>
    </source>
</evidence>
<comment type="similarity">
    <text evidence="1">Belongs to the N(4)/N(6)-methyltransferase family.</text>
</comment>
<keyword evidence="5" id="KW-0949">S-adenosyl-L-methionine</keyword>
<evidence type="ECO:0000256" key="4">
    <source>
        <dbReference type="ARBA" id="ARBA00022679"/>
    </source>
</evidence>
<name>A0ABS2QXS7_9BACI</name>
<proteinExistence type="inferred from homology"/>
<dbReference type="PROSITE" id="PS00092">
    <property type="entry name" value="N6_MTASE"/>
    <property type="match status" value="1"/>
</dbReference>
<dbReference type="PRINTS" id="PR00507">
    <property type="entry name" value="N12N6MTFRASE"/>
</dbReference>
<dbReference type="InterPro" id="IPR002052">
    <property type="entry name" value="DNA_methylase_N6_adenine_CS"/>
</dbReference>
<dbReference type="Gene3D" id="1.20.1260.30">
    <property type="match status" value="1"/>
</dbReference>
<dbReference type="SUPFAM" id="SSF53335">
    <property type="entry name" value="S-adenosyl-L-methionine-dependent methyltransferases"/>
    <property type="match status" value="1"/>
</dbReference>
<dbReference type="Pfam" id="PF12161">
    <property type="entry name" value="HsdM_N"/>
    <property type="match status" value="1"/>
</dbReference>
<dbReference type="CDD" id="cd02440">
    <property type="entry name" value="AdoMet_MTases"/>
    <property type="match status" value="1"/>
</dbReference>
<evidence type="ECO:0000256" key="1">
    <source>
        <dbReference type="ARBA" id="ARBA00006594"/>
    </source>
</evidence>
<dbReference type="InterPro" id="IPR051537">
    <property type="entry name" value="DNA_Adenine_Mtase"/>
</dbReference>
<evidence type="ECO:0000256" key="3">
    <source>
        <dbReference type="ARBA" id="ARBA00022603"/>
    </source>
</evidence>
<sequence>MELALRRMQTMMRQDAGVDGDAQRISQLVWMLFLKIYDAKELMWEAQDEQFQSIIPEECRWRSWALTHKGREWLTEDRLLDFVNEHLFPTLKALEVNESTEQRKRIVKEVFVDTHNHMRSGVLLREVLNILNEIDFTVHNERHLFNDMYELIVKDLQSAGNAGEFYTPRAVTDFIVQMINPKASDTIADFACGTGGFLTSALTYVQSKKGEIPPYVFGIEKKPFPYLLAVTNLMLHNIDSPQIIRCNSLGANVVNEPRAEKFDVILMNPPYGGVENETIKEQFPPSFQSSETVDLFMVLIMRRLKENGKGAVVLPDHFLFGSDKAKVYIKKKLIEEFNLHTIVRLPKGVFEPYTDIPTNILFFDNTCPTTDVWYFQHPLPAGRKSYSKTKPLHHSDFQIEAEWWSNRRENEHAWKVNVQDIFYRSYNLDFKHPKQLNPQVVTYKMTELVTELEQSMHRVHTLMAELREEKNDENG</sequence>
<dbReference type="EC" id="2.1.1.72" evidence="2"/>
<dbReference type="Gene3D" id="3.40.50.150">
    <property type="entry name" value="Vaccinia Virus protein VP39"/>
    <property type="match status" value="1"/>
</dbReference>
<evidence type="ECO:0000256" key="2">
    <source>
        <dbReference type="ARBA" id="ARBA00011900"/>
    </source>
</evidence>
<dbReference type="Proteomes" id="UP000809829">
    <property type="component" value="Unassembled WGS sequence"/>
</dbReference>
<keyword evidence="3 10" id="KW-0489">Methyltransferase</keyword>
<feature type="domain" description="DNA methylase adenine-specific" evidence="8">
    <location>
        <begin position="141"/>
        <end position="433"/>
    </location>
</feature>